<dbReference type="Pfam" id="PF14542">
    <property type="entry name" value="Acetyltransf_CG"/>
    <property type="match status" value="1"/>
</dbReference>
<name>A0ABW0FI01_9MICO</name>
<dbReference type="RefSeq" id="WP_193119482.1">
    <property type="nucleotide sequence ID" value="NZ_BAAAIR010000041.1"/>
</dbReference>
<gene>
    <name evidence="2" type="ORF">ACFPK8_13805</name>
</gene>
<proteinExistence type="predicted"/>
<dbReference type="GO" id="GO:0016746">
    <property type="term" value="F:acyltransferase activity"/>
    <property type="evidence" value="ECO:0007669"/>
    <property type="project" value="UniProtKB-KW"/>
</dbReference>
<keyword evidence="3" id="KW-1185">Reference proteome</keyword>
<protein>
    <submittedName>
        <fullName evidence="2">GNAT family N-acetyltransferase</fullName>
        <ecNumber evidence="2">2.3.1.-</ecNumber>
    </submittedName>
</protein>
<dbReference type="InterPro" id="IPR031165">
    <property type="entry name" value="GNAT_YJDJ"/>
</dbReference>
<reference evidence="3" key="1">
    <citation type="journal article" date="2019" name="Int. J. Syst. Evol. Microbiol.">
        <title>The Global Catalogue of Microorganisms (GCM) 10K type strain sequencing project: providing services to taxonomists for standard genome sequencing and annotation.</title>
        <authorList>
            <consortium name="The Broad Institute Genomics Platform"/>
            <consortium name="The Broad Institute Genome Sequencing Center for Infectious Disease"/>
            <person name="Wu L."/>
            <person name="Ma J."/>
        </authorList>
    </citation>
    <scope>NUCLEOTIDE SEQUENCE [LARGE SCALE GENOMIC DNA]</scope>
    <source>
        <strain evidence="3">CGMCC 1.16455</strain>
    </source>
</reference>
<dbReference type="GeneID" id="303297748"/>
<comment type="caution">
    <text evidence="2">The sequence shown here is derived from an EMBL/GenBank/DDBJ whole genome shotgun (WGS) entry which is preliminary data.</text>
</comment>
<dbReference type="PROSITE" id="PS51729">
    <property type="entry name" value="GNAT_YJDJ"/>
    <property type="match status" value="1"/>
</dbReference>
<sequence>MLVGGEQAGSSIFTYPAVDPDDQRIFYRTVIDDAFGGRGLAGILTRTALVTSVAEGHRIVAVCPYVAHWLRSHDDIEGSVDTVRPVHLETVRRASAEADAADS</sequence>
<evidence type="ECO:0000259" key="1">
    <source>
        <dbReference type="PROSITE" id="PS51729"/>
    </source>
</evidence>
<dbReference type="EMBL" id="JBHSLN010000075">
    <property type="protein sequence ID" value="MFC5298586.1"/>
    <property type="molecule type" value="Genomic_DNA"/>
</dbReference>
<dbReference type="EC" id="2.3.1.-" evidence="2"/>
<keyword evidence="2" id="KW-0808">Transferase</keyword>
<accession>A0ABW0FI01</accession>
<evidence type="ECO:0000313" key="2">
    <source>
        <dbReference type="EMBL" id="MFC5298586.1"/>
    </source>
</evidence>
<dbReference type="SUPFAM" id="SSF55729">
    <property type="entry name" value="Acyl-CoA N-acyltransferases (Nat)"/>
    <property type="match status" value="1"/>
</dbReference>
<keyword evidence="2" id="KW-0012">Acyltransferase</keyword>
<evidence type="ECO:0000313" key="3">
    <source>
        <dbReference type="Proteomes" id="UP001595937"/>
    </source>
</evidence>
<feature type="domain" description="N-acetyltransferase" evidence="1">
    <location>
        <begin position="1"/>
        <end position="81"/>
    </location>
</feature>
<dbReference type="Proteomes" id="UP001595937">
    <property type="component" value="Unassembled WGS sequence"/>
</dbReference>
<dbReference type="Gene3D" id="3.40.630.30">
    <property type="match status" value="1"/>
</dbReference>
<organism evidence="2 3">
    <name type="scientific">Brachybacterium tyrofermentans</name>
    <dbReference type="NCBI Taxonomy" id="47848"/>
    <lineage>
        <taxon>Bacteria</taxon>
        <taxon>Bacillati</taxon>
        <taxon>Actinomycetota</taxon>
        <taxon>Actinomycetes</taxon>
        <taxon>Micrococcales</taxon>
        <taxon>Dermabacteraceae</taxon>
        <taxon>Brachybacterium</taxon>
    </lineage>
</organism>
<dbReference type="InterPro" id="IPR016181">
    <property type="entry name" value="Acyl_CoA_acyltransferase"/>
</dbReference>